<dbReference type="OrthoDB" id="2260223at2759"/>
<accession>A0A1X2G9D7</accession>
<keyword evidence="2" id="KW-1185">Reference proteome</keyword>
<dbReference type="EMBL" id="MCGT01000029">
    <property type="protein sequence ID" value="ORX48490.1"/>
    <property type="molecule type" value="Genomic_DNA"/>
</dbReference>
<dbReference type="AlphaFoldDB" id="A0A1X2G9D7"/>
<comment type="caution">
    <text evidence="1">The sequence shown here is derived from an EMBL/GenBank/DDBJ whole genome shotgun (WGS) entry which is preliminary data.</text>
</comment>
<sequence length="146" mass="17110">MTTTTILWTYYWYNQSLERYHRSEDNALQSAQRLIRLHEADNNFGQPIIQQEHPQLSIDLSIWANTLARLPMSWTEITTQCLNILNESKRNNNDNDFVAASCMFQLPPRLTKGFDDNMCEDSFVHMYLDGLLDGIFSTEVSLKQDW</sequence>
<organism evidence="1 2">
    <name type="scientific">Hesseltinella vesiculosa</name>
    <dbReference type="NCBI Taxonomy" id="101127"/>
    <lineage>
        <taxon>Eukaryota</taxon>
        <taxon>Fungi</taxon>
        <taxon>Fungi incertae sedis</taxon>
        <taxon>Mucoromycota</taxon>
        <taxon>Mucoromycotina</taxon>
        <taxon>Mucoromycetes</taxon>
        <taxon>Mucorales</taxon>
        <taxon>Cunninghamellaceae</taxon>
        <taxon>Hesseltinella</taxon>
    </lineage>
</organism>
<name>A0A1X2G9D7_9FUNG</name>
<protein>
    <submittedName>
        <fullName evidence="1">Uncharacterized protein</fullName>
    </submittedName>
</protein>
<reference evidence="1 2" key="1">
    <citation type="submission" date="2016-07" db="EMBL/GenBank/DDBJ databases">
        <title>Pervasive Adenine N6-methylation of Active Genes in Fungi.</title>
        <authorList>
            <consortium name="DOE Joint Genome Institute"/>
            <person name="Mondo S.J."/>
            <person name="Dannebaum R.O."/>
            <person name="Kuo R.C."/>
            <person name="Labutti K."/>
            <person name="Haridas S."/>
            <person name="Kuo A."/>
            <person name="Salamov A."/>
            <person name="Ahrendt S.R."/>
            <person name="Lipzen A."/>
            <person name="Sullivan W."/>
            <person name="Andreopoulos W.B."/>
            <person name="Clum A."/>
            <person name="Lindquist E."/>
            <person name="Daum C."/>
            <person name="Ramamoorthy G.K."/>
            <person name="Gryganskyi A."/>
            <person name="Culley D."/>
            <person name="Magnuson J.K."/>
            <person name="James T.Y."/>
            <person name="O'Malley M.A."/>
            <person name="Stajich J.E."/>
            <person name="Spatafora J.W."/>
            <person name="Visel A."/>
            <person name="Grigoriev I.V."/>
        </authorList>
    </citation>
    <scope>NUCLEOTIDE SEQUENCE [LARGE SCALE GENOMIC DNA]</scope>
    <source>
        <strain evidence="1 2">NRRL 3301</strain>
    </source>
</reference>
<gene>
    <name evidence="1" type="ORF">DM01DRAFT_1348133</name>
</gene>
<evidence type="ECO:0000313" key="2">
    <source>
        <dbReference type="Proteomes" id="UP000242146"/>
    </source>
</evidence>
<dbReference type="Proteomes" id="UP000242146">
    <property type="component" value="Unassembled WGS sequence"/>
</dbReference>
<proteinExistence type="predicted"/>
<evidence type="ECO:0000313" key="1">
    <source>
        <dbReference type="EMBL" id="ORX48490.1"/>
    </source>
</evidence>